<feature type="transmembrane region" description="Helical" evidence="1">
    <location>
        <begin position="123"/>
        <end position="140"/>
    </location>
</feature>
<feature type="transmembrane region" description="Helical" evidence="1">
    <location>
        <begin position="61"/>
        <end position="78"/>
    </location>
</feature>
<dbReference type="EMBL" id="CP093442">
    <property type="protein sequence ID" value="UOF00047.1"/>
    <property type="molecule type" value="Genomic_DNA"/>
</dbReference>
<evidence type="ECO:0000313" key="3">
    <source>
        <dbReference type="Proteomes" id="UP000830116"/>
    </source>
</evidence>
<evidence type="ECO:0000313" key="2">
    <source>
        <dbReference type="EMBL" id="UOF00047.1"/>
    </source>
</evidence>
<sequence>MNSAQNTFWQDTVIYVSRIKEFSRIDWIVYVAWIGMMVGLLACITLFLYAGHSGGVQYPVYVWNIPIGTFIFVSAIALDTIGHRTVYKEALQGGEALVHHITIFFGVTSVVGLCLAYNHGEVLHTPILVLIALSVVYSLVDEVMHWRRYLLSKSDRVEMWSHVFILTGHMIMIFSWWHWFTQGYPGVTETLKVLQQL</sequence>
<feature type="transmembrane region" description="Helical" evidence="1">
    <location>
        <begin position="98"/>
        <end position="117"/>
    </location>
</feature>
<keyword evidence="1" id="KW-0812">Transmembrane</keyword>
<dbReference type="RefSeq" id="WP_243535634.1">
    <property type="nucleotide sequence ID" value="NZ_CP093442.1"/>
</dbReference>
<dbReference type="Proteomes" id="UP000830116">
    <property type="component" value="Chromosome"/>
</dbReference>
<keyword evidence="3" id="KW-1185">Reference proteome</keyword>
<feature type="transmembrane region" description="Helical" evidence="1">
    <location>
        <begin position="160"/>
        <end position="179"/>
    </location>
</feature>
<name>A0ABY4C807_9BACT</name>
<reference evidence="2" key="1">
    <citation type="submission" date="2022-03" db="EMBL/GenBank/DDBJ databases">
        <title>Genome Identification and Characterization of new species Bdellovibrio reynosense LBG001 sp. nov. from a Mexico soil sample.</title>
        <authorList>
            <person name="Camilli A."/>
            <person name="Ajao Y."/>
            <person name="Guo X."/>
        </authorList>
    </citation>
    <scope>NUCLEOTIDE SEQUENCE</scope>
    <source>
        <strain evidence="2">LBG001</strain>
    </source>
</reference>
<feature type="transmembrane region" description="Helical" evidence="1">
    <location>
        <begin position="27"/>
        <end position="49"/>
    </location>
</feature>
<proteinExistence type="predicted"/>
<protein>
    <submittedName>
        <fullName evidence="2">Uncharacterized protein</fullName>
    </submittedName>
</protein>
<accession>A0ABY4C807</accession>
<organism evidence="2 3">
    <name type="scientific">Bdellovibrio reynosensis</name>
    <dbReference type="NCBI Taxonomy" id="2835041"/>
    <lineage>
        <taxon>Bacteria</taxon>
        <taxon>Pseudomonadati</taxon>
        <taxon>Bdellovibrionota</taxon>
        <taxon>Bdellovibrionia</taxon>
        <taxon>Bdellovibrionales</taxon>
        <taxon>Pseudobdellovibrionaceae</taxon>
        <taxon>Bdellovibrio</taxon>
    </lineage>
</organism>
<evidence type="ECO:0000256" key="1">
    <source>
        <dbReference type="SAM" id="Phobius"/>
    </source>
</evidence>
<keyword evidence="1" id="KW-0472">Membrane</keyword>
<gene>
    <name evidence="2" type="ORF">MNR06_10075</name>
</gene>
<keyword evidence="1" id="KW-1133">Transmembrane helix</keyword>